<proteinExistence type="predicted"/>
<dbReference type="RefSeq" id="WP_143417315.1">
    <property type="nucleotide sequence ID" value="NZ_VJXR01000007.1"/>
</dbReference>
<dbReference type="Proteomes" id="UP000318693">
    <property type="component" value="Unassembled WGS sequence"/>
</dbReference>
<keyword evidence="4" id="KW-1185">Reference proteome</keyword>
<evidence type="ECO:0000313" key="3">
    <source>
        <dbReference type="EMBL" id="TRW46734.1"/>
    </source>
</evidence>
<reference evidence="3 4" key="1">
    <citation type="submission" date="2019-07" db="EMBL/GenBank/DDBJ databases">
        <title>Georgenia wutianyii sp. nov. and Georgenia *** sp. nov. isolated from plateau pika (Ochotona curzoniae) in the Qinghai-Tibet plateau of China.</title>
        <authorList>
            <person name="Tian Z."/>
        </authorList>
    </citation>
    <scope>NUCLEOTIDE SEQUENCE [LARGE SCALE GENOMIC DNA]</scope>
    <source>
        <strain evidence="3 4">Z446</strain>
    </source>
</reference>
<organism evidence="3 4">
    <name type="scientific">Georgenia yuyongxinii</name>
    <dbReference type="NCBI Taxonomy" id="2589797"/>
    <lineage>
        <taxon>Bacteria</taxon>
        <taxon>Bacillati</taxon>
        <taxon>Actinomycetota</taxon>
        <taxon>Actinomycetes</taxon>
        <taxon>Micrococcales</taxon>
        <taxon>Bogoriellaceae</taxon>
        <taxon>Georgenia</taxon>
    </lineage>
</organism>
<evidence type="ECO:0000313" key="4">
    <source>
        <dbReference type="Proteomes" id="UP000318693"/>
    </source>
</evidence>
<evidence type="ECO:0000256" key="1">
    <source>
        <dbReference type="SAM" id="MobiDB-lite"/>
    </source>
</evidence>
<gene>
    <name evidence="3" type="ORF">FJ693_04385</name>
</gene>
<protein>
    <recommendedName>
        <fullName evidence="5">Lipoprotein LpqN</fullName>
    </recommendedName>
</protein>
<evidence type="ECO:0008006" key="5">
    <source>
        <dbReference type="Google" id="ProtNLM"/>
    </source>
</evidence>
<keyword evidence="2" id="KW-0732">Signal</keyword>
<feature type="compositionally biased region" description="Low complexity" evidence="1">
    <location>
        <begin position="36"/>
        <end position="65"/>
    </location>
</feature>
<dbReference type="EMBL" id="VJXR01000007">
    <property type="protein sequence ID" value="TRW46734.1"/>
    <property type="molecule type" value="Genomic_DNA"/>
</dbReference>
<feature type="chain" id="PRO_5039047700" description="Lipoprotein LpqN" evidence="2">
    <location>
        <begin position="28"/>
        <end position="224"/>
    </location>
</feature>
<evidence type="ECO:0000256" key="2">
    <source>
        <dbReference type="SAM" id="SignalP"/>
    </source>
</evidence>
<accession>A0A552WVC6</accession>
<feature type="region of interest" description="Disordered" evidence="1">
    <location>
        <begin position="30"/>
        <end position="80"/>
    </location>
</feature>
<comment type="caution">
    <text evidence="3">The sequence shown here is derived from an EMBL/GenBank/DDBJ whole genome shotgun (WGS) entry which is preliminary data.</text>
</comment>
<feature type="signal peptide" evidence="2">
    <location>
        <begin position="1"/>
        <end position="27"/>
    </location>
</feature>
<name>A0A552WVC6_9MICO</name>
<sequence>MAASTFVTRRRRAIALLAAGTAGVALLGACSGGGSPSSQSSTAASSSAASTSGTPGASSSGSATAKESRPPGDIPDNQVYVPYTPDGAIYTVNVPEGWQRTDLPGGATFTDKLSSVTIQQEDAATAPTVASVRAQGRPIAAAPTTGYKDGKVEQVSVPAGSAVRATYSAQGPADPVTGKSATDDVVVYTFFHGGKEVELVLAGPHGADSASPWKIVSESFWWTA</sequence>
<dbReference type="AlphaFoldDB" id="A0A552WVC6"/>